<accession>A0A0F7FHP0</accession>
<dbReference type="CDD" id="cd05966">
    <property type="entry name" value="ACS"/>
    <property type="match status" value="1"/>
</dbReference>
<evidence type="ECO:0000256" key="5">
    <source>
        <dbReference type="ARBA" id="ARBA00051214"/>
    </source>
</evidence>
<dbReference type="RefSeq" id="WP_052884308.1">
    <property type="nucleotide sequence ID" value="NZ_CP009961.1"/>
</dbReference>
<dbReference type="SUPFAM" id="SSF56801">
    <property type="entry name" value="Acetyl-CoA synthetase-like"/>
    <property type="match status" value="1"/>
</dbReference>
<dbReference type="GO" id="GO:0043955">
    <property type="term" value="F:3-hydroxypropionyl-CoA synthetase activity"/>
    <property type="evidence" value="ECO:0007669"/>
    <property type="project" value="UniProtKB-EC"/>
</dbReference>
<feature type="domain" description="AMP-binding enzyme C-terminal" evidence="9">
    <location>
        <begin position="522"/>
        <end position="600"/>
    </location>
</feature>
<feature type="domain" description="AMP-dependent synthetase/ligase" evidence="8">
    <location>
        <begin position="73"/>
        <end position="463"/>
    </location>
</feature>
<evidence type="ECO:0000259" key="8">
    <source>
        <dbReference type="Pfam" id="PF00501"/>
    </source>
</evidence>
<dbReference type="EC" id="6.2.1.1" evidence="7"/>
<dbReference type="KEGG" id="thf:MA03_05485"/>
<dbReference type="Gene3D" id="3.30.300.30">
    <property type="match status" value="1"/>
</dbReference>
<evidence type="ECO:0000313" key="11">
    <source>
        <dbReference type="EMBL" id="AKG38827.1"/>
    </source>
</evidence>
<dbReference type="PATRIC" id="fig|1550241.5.peg.1153"/>
<keyword evidence="12" id="KW-1185">Reference proteome</keyword>
<evidence type="ECO:0000259" key="10">
    <source>
        <dbReference type="Pfam" id="PF16177"/>
    </source>
</evidence>
<dbReference type="NCBIfam" id="NF001208">
    <property type="entry name" value="PRK00174.1"/>
    <property type="match status" value="1"/>
</dbReference>
<comment type="catalytic activity">
    <reaction evidence="5">
        <text>3-hydroxypropanoate + ATP + CoA = 3-hydroxypropanoyl-CoA + AMP + diphosphate</text>
        <dbReference type="Rhea" id="RHEA:26534"/>
        <dbReference type="ChEBI" id="CHEBI:16510"/>
        <dbReference type="ChEBI" id="CHEBI:30616"/>
        <dbReference type="ChEBI" id="CHEBI:33019"/>
        <dbReference type="ChEBI" id="CHEBI:57287"/>
        <dbReference type="ChEBI" id="CHEBI:58528"/>
        <dbReference type="ChEBI" id="CHEBI:456215"/>
        <dbReference type="EC" id="6.2.1.36"/>
    </reaction>
</comment>
<evidence type="ECO:0000256" key="3">
    <source>
        <dbReference type="ARBA" id="ARBA00022741"/>
    </source>
</evidence>
<dbReference type="GO" id="GO:0005524">
    <property type="term" value="F:ATP binding"/>
    <property type="evidence" value="ECO:0007669"/>
    <property type="project" value="UniProtKB-KW"/>
</dbReference>
<dbReference type="PANTHER" id="PTHR24095">
    <property type="entry name" value="ACETYL-COENZYME A SYNTHETASE"/>
    <property type="match status" value="1"/>
</dbReference>
<keyword evidence="3" id="KW-0547">Nucleotide-binding</keyword>
<keyword evidence="4" id="KW-0067">ATP-binding</keyword>
<comment type="similarity">
    <text evidence="1">Belongs to the ATP-dependent AMP-binding enzyme family.</text>
</comment>
<gene>
    <name evidence="11" type="ORF">MA03_05485</name>
</gene>
<reference evidence="11 12" key="1">
    <citation type="journal article" date="2015" name="Stand. Genomic Sci.">
        <title>Complete genome sequence of and proposal of Thermofilum uzonense sp. nov. a novel hyperthermophilic crenarchaeon and emended description of the genus Thermofilum.</title>
        <authorList>
            <person name="Toshchakov S.V."/>
            <person name="Korzhenkov A.A."/>
            <person name="Samarov N.I."/>
            <person name="Mazunin I.O."/>
            <person name="Mozhey O.I."/>
            <person name="Shmyr I.S."/>
            <person name="Derbikova K.S."/>
            <person name="Taranov E.A."/>
            <person name="Dominova I.N."/>
            <person name="Bonch-Osmolovskaya E.A."/>
            <person name="Patrushev M.V."/>
            <person name="Podosokorskaya O.A."/>
            <person name="Kublanov I.V."/>
        </authorList>
    </citation>
    <scope>NUCLEOTIDE SEQUENCE [LARGE SCALE GENOMIC DNA]</scope>
    <source>
        <strain evidence="11 12">1807-2</strain>
    </source>
</reference>
<dbReference type="InterPro" id="IPR042099">
    <property type="entry name" value="ANL_N_sf"/>
</dbReference>
<dbReference type="Pfam" id="PF13193">
    <property type="entry name" value="AMP-binding_C"/>
    <property type="match status" value="1"/>
</dbReference>
<sequence>MGVLPVEEKRVITAQMEELRKQALENPEQFWDEKARALEWFKIWEKVLDDSQKPFFRWFVGGLINASYNCLDKHVKTWRKNKVAIIWEGEGGEIRKYTYRDLFVEVNRVASLLRNFGIREGDRIALYLPMIPELPIFMLAAARIGAIHTVVFSGFSSDSLAKRINDSKARLLVTADGGFRRGKIVPLKEIADKALEQTFSVENVIVVKRAGNPVNMVEGRDFWLHTLLEGVSKNTYIEPVKVDSNHPLFILYTSGTTGSPKGIYHSTGGYLVWVYWTFKWAFNLNDEDIWWCTADIGWITGHSYVVYGPLMHGLTTLMYEGALDYPAPDRVWSIIEKHGVTGFYTSPTAIRMFMRYGKNWVELHDLSSLRILGSVGEPINPEAWEWYFNIVGKGKCPIIDTWWQTETGGFMISPAAGIQLLPLKPGSATIPLPGVEADVYTEDGEPAPPGTQGYLVIKKPWPGMLLGVWGDPKRYIETYWSRFPNCYYPGDYAMRDEDGYFWILGRADEVLKVAAHRIGTMEIESALVSHPAVAEAAVIGKPDPIKGEVPVAFVVLREGYVPSLKLEEELLNLVSETIGPIAKPANIFFVHKLPKTRSGKIMRRVLKAIVKGEESLGDLSTIEDASAIEELKSLVGV</sequence>
<dbReference type="STRING" id="1550241.MA03_05485"/>
<dbReference type="OrthoDB" id="371752at2157"/>
<dbReference type="Pfam" id="PF00501">
    <property type="entry name" value="AMP-binding"/>
    <property type="match status" value="1"/>
</dbReference>
<dbReference type="AlphaFoldDB" id="A0A0F7FHP0"/>
<dbReference type="Proteomes" id="UP000067434">
    <property type="component" value="Chromosome"/>
</dbReference>
<dbReference type="PROSITE" id="PS00455">
    <property type="entry name" value="AMP_BINDING"/>
    <property type="match status" value="1"/>
</dbReference>
<dbReference type="InterPro" id="IPR032387">
    <property type="entry name" value="ACAS_N"/>
</dbReference>
<dbReference type="PANTHER" id="PTHR24095:SF232">
    <property type="entry name" value="ACETYL-COENZYME A SYNTHETASE"/>
    <property type="match status" value="1"/>
</dbReference>
<dbReference type="InterPro" id="IPR000873">
    <property type="entry name" value="AMP-dep_synth/lig_dom"/>
</dbReference>
<evidence type="ECO:0000256" key="7">
    <source>
        <dbReference type="NCBIfam" id="TIGR02188"/>
    </source>
</evidence>
<keyword evidence="2" id="KW-0436">Ligase</keyword>
<dbReference type="NCBIfam" id="TIGR02188">
    <property type="entry name" value="Ac_CoA_lig_AcsA"/>
    <property type="match status" value="1"/>
</dbReference>
<name>A0A0F7FHP0_9CREN</name>
<dbReference type="GO" id="GO:0003987">
    <property type="term" value="F:acetate-CoA ligase activity"/>
    <property type="evidence" value="ECO:0007669"/>
    <property type="project" value="UniProtKB-UniRule"/>
</dbReference>
<dbReference type="InterPro" id="IPR011904">
    <property type="entry name" value="Ac_CoA_lig"/>
</dbReference>
<evidence type="ECO:0000256" key="2">
    <source>
        <dbReference type="ARBA" id="ARBA00022598"/>
    </source>
</evidence>
<dbReference type="InterPro" id="IPR025110">
    <property type="entry name" value="AMP-bd_C"/>
</dbReference>
<evidence type="ECO:0000259" key="9">
    <source>
        <dbReference type="Pfam" id="PF13193"/>
    </source>
</evidence>
<dbReference type="GO" id="GO:0043427">
    <property type="term" value="P:carbon fixation by 3-hydroxypropionate cycle"/>
    <property type="evidence" value="ECO:0007669"/>
    <property type="project" value="UniProtKB-ARBA"/>
</dbReference>
<dbReference type="InterPro" id="IPR020845">
    <property type="entry name" value="AMP-binding_CS"/>
</dbReference>
<dbReference type="FunFam" id="3.40.50.12780:FF:000001">
    <property type="entry name" value="Acetyl-coenzyme A synthetase"/>
    <property type="match status" value="1"/>
</dbReference>
<evidence type="ECO:0000313" key="12">
    <source>
        <dbReference type="Proteomes" id="UP000067434"/>
    </source>
</evidence>
<dbReference type="GO" id="GO:0016208">
    <property type="term" value="F:AMP binding"/>
    <property type="evidence" value="ECO:0007669"/>
    <property type="project" value="InterPro"/>
</dbReference>
<organism evidence="11 12">
    <name type="scientific">Infirmifilum uzonense</name>
    <dbReference type="NCBI Taxonomy" id="1550241"/>
    <lineage>
        <taxon>Archaea</taxon>
        <taxon>Thermoproteota</taxon>
        <taxon>Thermoprotei</taxon>
        <taxon>Thermofilales</taxon>
        <taxon>Thermofilaceae</taxon>
        <taxon>Infirmifilum</taxon>
    </lineage>
</organism>
<dbReference type="Pfam" id="PF16177">
    <property type="entry name" value="ACAS_N"/>
    <property type="match status" value="1"/>
</dbReference>
<dbReference type="GO" id="GO:0019427">
    <property type="term" value="P:acetyl-CoA biosynthetic process from acetate"/>
    <property type="evidence" value="ECO:0007669"/>
    <property type="project" value="UniProtKB-UniRule"/>
</dbReference>
<evidence type="ECO:0000256" key="1">
    <source>
        <dbReference type="ARBA" id="ARBA00006432"/>
    </source>
</evidence>
<dbReference type="GeneID" id="25401662"/>
<dbReference type="HOGENOM" id="CLU_000022_3_6_2"/>
<evidence type="ECO:0000256" key="6">
    <source>
        <dbReference type="ARBA" id="ARBA00059013"/>
    </source>
</evidence>
<dbReference type="InterPro" id="IPR045851">
    <property type="entry name" value="AMP-bd_C_sf"/>
</dbReference>
<protein>
    <recommendedName>
        <fullName evidence="7">Acetate--CoA ligase</fullName>
        <ecNumber evidence="7">6.2.1.1</ecNumber>
    </recommendedName>
</protein>
<comment type="function">
    <text evidence="6">Plays a role in the autotrophic CO(2) fixation pathway. Activates 3-hydroxypropionate to its CoA ester. Can also activate propionate, and to a lesser extent acrylate, acetate and butyrate.</text>
</comment>
<proteinExistence type="inferred from homology"/>
<feature type="domain" description="Acetyl-coenzyme A synthetase N-terminal" evidence="10">
    <location>
        <begin position="17"/>
        <end position="70"/>
    </location>
</feature>
<dbReference type="EMBL" id="CP009961">
    <property type="protein sequence ID" value="AKG38827.1"/>
    <property type="molecule type" value="Genomic_DNA"/>
</dbReference>
<evidence type="ECO:0000256" key="4">
    <source>
        <dbReference type="ARBA" id="ARBA00022840"/>
    </source>
</evidence>
<dbReference type="Gene3D" id="3.40.50.12780">
    <property type="entry name" value="N-terminal domain of ligase-like"/>
    <property type="match status" value="1"/>
</dbReference>